<evidence type="ECO:0000313" key="1">
    <source>
        <dbReference type="EMBL" id="GAA0153630.1"/>
    </source>
</evidence>
<dbReference type="InterPro" id="IPR053134">
    <property type="entry name" value="RNA-dir_DNA_polymerase"/>
</dbReference>
<dbReference type="EMBL" id="BAABME010018384">
    <property type="protein sequence ID" value="GAA0153630.1"/>
    <property type="molecule type" value="Genomic_DNA"/>
</dbReference>
<dbReference type="InterPro" id="IPR043502">
    <property type="entry name" value="DNA/RNA_pol_sf"/>
</dbReference>
<keyword evidence="2" id="KW-1185">Reference proteome</keyword>
<dbReference type="PANTHER" id="PTHR24559">
    <property type="entry name" value="TRANSPOSON TY3-I GAG-POL POLYPROTEIN"/>
    <property type="match status" value="1"/>
</dbReference>
<dbReference type="Gene3D" id="3.10.10.10">
    <property type="entry name" value="HIV Type 1 Reverse Transcriptase, subunit A, domain 1"/>
    <property type="match status" value="1"/>
</dbReference>
<sequence length="170" mass="19453">MSGVDANISIYTLHVDPSHRHIKQKKRNLFEEKNQTIQEEIDELIKVVAIRELQFPKWIVNVVMVKKSNGKWRMCMNFTNLNKAYPKDYFPLPCLGRLVDGSAGYKVFDFLDASRGQKHGDLCKCHVGEKHEAGGARGNSQKIEGESATHQSGKMFIKSNVWEILRVHDK</sequence>
<reference evidence="1 2" key="1">
    <citation type="submission" date="2024-01" db="EMBL/GenBank/DDBJ databases">
        <title>The complete chloroplast genome sequence of Lithospermum erythrorhizon: insights into the phylogenetic relationship among Boraginaceae species and the maternal lineages of purple gromwells.</title>
        <authorList>
            <person name="Okada T."/>
            <person name="Watanabe K."/>
        </authorList>
    </citation>
    <scope>NUCLEOTIDE SEQUENCE [LARGE SCALE GENOMIC DNA]</scope>
</reference>
<proteinExistence type="predicted"/>
<dbReference type="PANTHER" id="PTHR24559:SF444">
    <property type="entry name" value="REVERSE TRANSCRIPTASE DOMAIN-CONTAINING PROTEIN"/>
    <property type="match status" value="1"/>
</dbReference>
<evidence type="ECO:0008006" key="3">
    <source>
        <dbReference type="Google" id="ProtNLM"/>
    </source>
</evidence>
<name>A0AAV3PQW4_LITER</name>
<accession>A0AAV3PQW4</accession>
<dbReference type="AlphaFoldDB" id="A0AAV3PQW4"/>
<comment type="caution">
    <text evidence="1">The sequence shown here is derived from an EMBL/GenBank/DDBJ whole genome shotgun (WGS) entry which is preliminary data.</text>
</comment>
<protein>
    <recommendedName>
        <fullName evidence="3">Transposon Ty3-I Gag-Pol polyprotein</fullName>
    </recommendedName>
</protein>
<evidence type="ECO:0000313" key="2">
    <source>
        <dbReference type="Proteomes" id="UP001454036"/>
    </source>
</evidence>
<gene>
    <name evidence="1" type="ORF">LIER_37709</name>
</gene>
<dbReference type="Proteomes" id="UP001454036">
    <property type="component" value="Unassembled WGS sequence"/>
</dbReference>
<dbReference type="SUPFAM" id="SSF56672">
    <property type="entry name" value="DNA/RNA polymerases"/>
    <property type="match status" value="1"/>
</dbReference>
<organism evidence="1 2">
    <name type="scientific">Lithospermum erythrorhizon</name>
    <name type="common">Purple gromwell</name>
    <name type="synonym">Lithospermum officinale var. erythrorhizon</name>
    <dbReference type="NCBI Taxonomy" id="34254"/>
    <lineage>
        <taxon>Eukaryota</taxon>
        <taxon>Viridiplantae</taxon>
        <taxon>Streptophyta</taxon>
        <taxon>Embryophyta</taxon>
        <taxon>Tracheophyta</taxon>
        <taxon>Spermatophyta</taxon>
        <taxon>Magnoliopsida</taxon>
        <taxon>eudicotyledons</taxon>
        <taxon>Gunneridae</taxon>
        <taxon>Pentapetalae</taxon>
        <taxon>asterids</taxon>
        <taxon>lamiids</taxon>
        <taxon>Boraginales</taxon>
        <taxon>Boraginaceae</taxon>
        <taxon>Boraginoideae</taxon>
        <taxon>Lithospermeae</taxon>
        <taxon>Lithospermum</taxon>
    </lineage>
</organism>